<feature type="domain" description="FPG-type" evidence="16">
    <location>
        <begin position="230"/>
        <end position="262"/>
    </location>
</feature>
<evidence type="ECO:0000313" key="19">
    <source>
        <dbReference type="Proteomes" id="UP000320496"/>
    </source>
</evidence>
<dbReference type="SMART" id="SM00898">
    <property type="entry name" value="Fapy_DNA_glyco"/>
    <property type="match status" value="1"/>
</dbReference>
<dbReference type="OrthoDB" id="9800855at2"/>
<keyword evidence="18" id="KW-0255">Endonuclease</keyword>
<keyword evidence="12" id="KW-0511">Multifunctional enzyme</keyword>
<dbReference type="RefSeq" id="WP_145368997.1">
    <property type="nucleotide sequence ID" value="NZ_CP036275.1"/>
</dbReference>
<dbReference type="Pfam" id="PF01149">
    <property type="entry name" value="Fapy_DNA_glyco"/>
    <property type="match status" value="1"/>
</dbReference>
<dbReference type="PANTHER" id="PTHR42697:SF1">
    <property type="entry name" value="ENDONUCLEASE 8"/>
    <property type="match status" value="1"/>
</dbReference>
<dbReference type="Gene3D" id="1.10.8.50">
    <property type="match status" value="1"/>
</dbReference>
<dbReference type="CDD" id="cd08970">
    <property type="entry name" value="AcNei1_N"/>
    <property type="match status" value="1"/>
</dbReference>
<dbReference type="PANTHER" id="PTHR42697">
    <property type="entry name" value="ENDONUCLEASE 8"/>
    <property type="match status" value="1"/>
</dbReference>
<keyword evidence="13 18" id="KW-0326">Glycosidase</keyword>
<keyword evidence="5" id="KW-0227">DNA damage</keyword>
<dbReference type="InterPro" id="IPR015886">
    <property type="entry name" value="H2TH_FPG"/>
</dbReference>
<evidence type="ECO:0000256" key="7">
    <source>
        <dbReference type="ARBA" id="ARBA00022801"/>
    </source>
</evidence>
<comment type="cofactor">
    <cofactor evidence="1">
        <name>Zn(2+)</name>
        <dbReference type="ChEBI" id="CHEBI:29105"/>
    </cofactor>
</comment>
<evidence type="ECO:0000256" key="6">
    <source>
        <dbReference type="ARBA" id="ARBA00022771"/>
    </source>
</evidence>
<evidence type="ECO:0000256" key="13">
    <source>
        <dbReference type="ARBA" id="ARBA00023295"/>
    </source>
</evidence>
<evidence type="ECO:0000256" key="9">
    <source>
        <dbReference type="ARBA" id="ARBA00023125"/>
    </source>
</evidence>
<keyword evidence="19" id="KW-1185">Reference proteome</keyword>
<dbReference type="AlphaFoldDB" id="A0A517Z5S1"/>
<dbReference type="EC" id="4.2.99.18" evidence="3"/>
<dbReference type="GO" id="GO:0000703">
    <property type="term" value="F:oxidized pyrimidine nucleobase lesion DNA N-glycosylase activity"/>
    <property type="evidence" value="ECO:0007669"/>
    <property type="project" value="TreeGrafter"/>
</dbReference>
<keyword evidence="11" id="KW-0456">Lyase</keyword>
<dbReference type="Pfam" id="PF06831">
    <property type="entry name" value="H2TH"/>
    <property type="match status" value="1"/>
</dbReference>
<evidence type="ECO:0000259" key="17">
    <source>
        <dbReference type="PROSITE" id="PS51068"/>
    </source>
</evidence>
<evidence type="ECO:0000256" key="12">
    <source>
        <dbReference type="ARBA" id="ARBA00023268"/>
    </source>
</evidence>
<evidence type="ECO:0000313" key="18">
    <source>
        <dbReference type="EMBL" id="QDU37791.1"/>
    </source>
</evidence>
<keyword evidence="9" id="KW-0238">DNA-binding</keyword>
<dbReference type="InterPro" id="IPR012319">
    <property type="entry name" value="FPG_cat"/>
</dbReference>
<proteinExistence type="inferred from homology"/>
<evidence type="ECO:0000256" key="8">
    <source>
        <dbReference type="ARBA" id="ARBA00022833"/>
    </source>
</evidence>
<evidence type="ECO:0000256" key="5">
    <source>
        <dbReference type="ARBA" id="ARBA00022763"/>
    </source>
</evidence>
<dbReference type="SUPFAM" id="SSF57716">
    <property type="entry name" value="Glucocorticoid receptor-like (DNA-binding domain)"/>
    <property type="match status" value="1"/>
</dbReference>
<keyword evidence="8" id="KW-0862">Zinc</keyword>
<dbReference type="InterPro" id="IPR000214">
    <property type="entry name" value="Znf_DNA_glyclase/AP_lyase"/>
</dbReference>
<gene>
    <name evidence="18" type="primary">nei1</name>
    <name evidence="18" type="ORF">Mal4_21080</name>
</gene>
<evidence type="ECO:0000256" key="10">
    <source>
        <dbReference type="ARBA" id="ARBA00023204"/>
    </source>
</evidence>
<reference evidence="18 19" key="1">
    <citation type="submission" date="2019-02" db="EMBL/GenBank/DDBJ databases">
        <title>Deep-cultivation of Planctomycetes and their phenomic and genomic characterization uncovers novel biology.</title>
        <authorList>
            <person name="Wiegand S."/>
            <person name="Jogler M."/>
            <person name="Boedeker C."/>
            <person name="Pinto D."/>
            <person name="Vollmers J."/>
            <person name="Rivas-Marin E."/>
            <person name="Kohn T."/>
            <person name="Peeters S.H."/>
            <person name="Heuer A."/>
            <person name="Rast P."/>
            <person name="Oberbeckmann S."/>
            <person name="Bunk B."/>
            <person name="Jeske O."/>
            <person name="Meyerdierks A."/>
            <person name="Storesund J.E."/>
            <person name="Kallscheuer N."/>
            <person name="Luecker S."/>
            <person name="Lage O.M."/>
            <person name="Pohl T."/>
            <person name="Merkel B.J."/>
            <person name="Hornburger P."/>
            <person name="Mueller R.-W."/>
            <person name="Bruemmer F."/>
            <person name="Labrenz M."/>
            <person name="Spormann A.M."/>
            <person name="Op den Camp H."/>
            <person name="Overmann J."/>
            <person name="Amann R."/>
            <person name="Jetten M.S.M."/>
            <person name="Mascher T."/>
            <person name="Medema M.H."/>
            <person name="Devos D.P."/>
            <person name="Kaster A.-K."/>
            <person name="Ovreas L."/>
            <person name="Rohde M."/>
            <person name="Galperin M.Y."/>
            <person name="Jogler C."/>
        </authorList>
    </citation>
    <scope>NUCLEOTIDE SEQUENCE [LARGE SCALE GENOMIC DNA]</scope>
    <source>
        <strain evidence="18 19">Mal4</strain>
    </source>
</reference>
<dbReference type="GO" id="GO:0008270">
    <property type="term" value="F:zinc ion binding"/>
    <property type="evidence" value="ECO:0007669"/>
    <property type="project" value="UniProtKB-KW"/>
</dbReference>
<evidence type="ECO:0000256" key="14">
    <source>
        <dbReference type="ARBA" id="ARBA00044632"/>
    </source>
</evidence>
<evidence type="ECO:0000256" key="2">
    <source>
        <dbReference type="ARBA" id="ARBA00009409"/>
    </source>
</evidence>
<dbReference type="PROSITE" id="PS51068">
    <property type="entry name" value="FPG_CAT"/>
    <property type="match status" value="1"/>
</dbReference>
<dbReference type="SUPFAM" id="SSF46946">
    <property type="entry name" value="S13-like H2TH domain"/>
    <property type="match status" value="1"/>
</dbReference>
<keyword evidence="4" id="KW-0479">Metal-binding</keyword>
<dbReference type="GO" id="GO:0140078">
    <property type="term" value="F:class I DNA-(apurinic or apyrimidinic site) endonuclease activity"/>
    <property type="evidence" value="ECO:0007669"/>
    <property type="project" value="UniProtKB-EC"/>
</dbReference>
<keyword evidence="6 15" id="KW-0863">Zinc-finger</keyword>
<dbReference type="Gene3D" id="3.20.190.10">
    <property type="entry name" value="MutM-like, N-terminal"/>
    <property type="match status" value="1"/>
</dbReference>
<dbReference type="SUPFAM" id="SSF81624">
    <property type="entry name" value="N-terminal domain of MutM-like DNA repair proteins"/>
    <property type="match status" value="1"/>
</dbReference>
<evidence type="ECO:0000259" key="16">
    <source>
        <dbReference type="PROSITE" id="PS51066"/>
    </source>
</evidence>
<dbReference type="InterPro" id="IPR035937">
    <property type="entry name" value="FPG_N"/>
</dbReference>
<dbReference type="SMART" id="SM01232">
    <property type="entry name" value="H2TH"/>
    <property type="match status" value="1"/>
</dbReference>
<keyword evidence="18" id="KW-0540">Nuclease</keyword>
<dbReference type="InterPro" id="IPR010979">
    <property type="entry name" value="Ribosomal_uS13-like_H2TH"/>
</dbReference>
<dbReference type="KEGG" id="mri:Mal4_21080"/>
<comment type="similarity">
    <text evidence="2">Belongs to the FPG family.</text>
</comment>
<keyword evidence="7 18" id="KW-0378">Hydrolase</keyword>
<dbReference type="FunFam" id="1.10.8.50:FF:000003">
    <property type="entry name" value="Formamidopyrimidine-DNA glycosylase"/>
    <property type="match status" value="1"/>
</dbReference>
<sequence>MPEGHTIHRLAGDHRKHFAGTPLQLRSPQGRFADEAKLLDGQTLLDVEAWGKHLFYRWERGEILHIHLGLYGKFRPHRVPLPEPRGQVRLRAWNDARGFDLNGPNQCELISDAIHADIMGRLGEDPLRPDADPDRLWDRIRRSRAAIGRLLLDQSVVAGVGNVYRAEVLFLHGLHPERQARTLSRVEFDALWETLVRLLKLGVKYNRIITADAADFGKTPSRLTREERLLVYKRAECRRCSSAIEDWKLGARTIYACPTCQPLQEA</sequence>
<evidence type="ECO:0000256" key="4">
    <source>
        <dbReference type="ARBA" id="ARBA00022723"/>
    </source>
</evidence>
<organism evidence="18 19">
    <name type="scientific">Maioricimonas rarisocia</name>
    <dbReference type="NCBI Taxonomy" id="2528026"/>
    <lineage>
        <taxon>Bacteria</taxon>
        <taxon>Pseudomonadati</taxon>
        <taxon>Planctomycetota</taxon>
        <taxon>Planctomycetia</taxon>
        <taxon>Planctomycetales</taxon>
        <taxon>Planctomycetaceae</taxon>
        <taxon>Maioricimonas</taxon>
    </lineage>
</organism>
<comment type="catalytic activity">
    <reaction evidence="14">
        <text>2'-deoxyribonucleotide-(2'-deoxyribose 5'-phosphate)-2'-deoxyribonucleotide-DNA = a 3'-end 2'-deoxyribonucleotide-(2,3-dehydro-2,3-deoxyribose 5'-phosphate)-DNA + a 5'-end 5'-phospho-2'-deoxyribonucleoside-DNA + H(+)</text>
        <dbReference type="Rhea" id="RHEA:66592"/>
        <dbReference type="Rhea" id="RHEA-COMP:13180"/>
        <dbReference type="Rhea" id="RHEA-COMP:16897"/>
        <dbReference type="Rhea" id="RHEA-COMP:17067"/>
        <dbReference type="ChEBI" id="CHEBI:15378"/>
        <dbReference type="ChEBI" id="CHEBI:136412"/>
        <dbReference type="ChEBI" id="CHEBI:157695"/>
        <dbReference type="ChEBI" id="CHEBI:167181"/>
        <dbReference type="EC" id="4.2.99.18"/>
    </reaction>
</comment>
<accession>A0A517Z5S1</accession>
<keyword evidence="10" id="KW-0234">DNA repair</keyword>
<protein>
    <recommendedName>
        <fullName evidence="3">DNA-(apurinic or apyrimidinic site) lyase</fullName>
        <ecNumber evidence="3">4.2.99.18</ecNumber>
    </recommendedName>
</protein>
<dbReference type="EMBL" id="CP036275">
    <property type="protein sequence ID" value="QDU37791.1"/>
    <property type="molecule type" value="Genomic_DNA"/>
</dbReference>
<feature type="domain" description="Formamidopyrimidine-DNA glycosylase catalytic" evidence="17">
    <location>
        <begin position="1"/>
        <end position="100"/>
    </location>
</feature>
<dbReference type="Proteomes" id="UP000320496">
    <property type="component" value="Chromosome"/>
</dbReference>
<dbReference type="GO" id="GO:0003684">
    <property type="term" value="F:damaged DNA binding"/>
    <property type="evidence" value="ECO:0007669"/>
    <property type="project" value="InterPro"/>
</dbReference>
<evidence type="ECO:0000256" key="11">
    <source>
        <dbReference type="ARBA" id="ARBA00023239"/>
    </source>
</evidence>
<evidence type="ECO:0000256" key="3">
    <source>
        <dbReference type="ARBA" id="ARBA00012720"/>
    </source>
</evidence>
<name>A0A517Z5S1_9PLAN</name>
<dbReference type="PROSITE" id="PS51066">
    <property type="entry name" value="ZF_FPG_2"/>
    <property type="match status" value="1"/>
</dbReference>
<evidence type="ECO:0000256" key="1">
    <source>
        <dbReference type="ARBA" id="ARBA00001947"/>
    </source>
</evidence>
<dbReference type="GO" id="GO:0006284">
    <property type="term" value="P:base-excision repair"/>
    <property type="evidence" value="ECO:0007669"/>
    <property type="project" value="InterPro"/>
</dbReference>
<evidence type="ECO:0000256" key="15">
    <source>
        <dbReference type="PROSITE-ProRule" id="PRU00391"/>
    </source>
</evidence>